<dbReference type="Proteomes" id="UP000095286">
    <property type="component" value="Unplaced"/>
</dbReference>
<name>A0AC35TJ88_9BILA</name>
<proteinExistence type="predicted"/>
<accession>A0AC35TJ88</accession>
<sequence>MARKDTQDIDNVIKKLLFINGDTCIPLTDVITLVKDFLFDQLRIVLNAAIQNKNKRNGTKVGYGDFFVQTLKTPILAKRFLKQVMNVSMIRKISNTELYLDKPTDFEEDDELMTLNEQDIDNKDEEFSDVFEKMKKQLDIPSQYTDFVKNGCMFDDESKNQRNIERFNRTEKMTSVEYIEFEDARKVSLFNSKPHIITCKLNKKMLSTIDCNIPITVLNSEICFSLNWVTSELLAILVFQAAYIRANRKDTDPNFNHFYDPIPVDNYRLALKKSKRYSLTGNFLFGVIDSSSAPDLAKN</sequence>
<reference evidence="2" key="1">
    <citation type="submission" date="2016-11" db="UniProtKB">
        <authorList>
            <consortium name="WormBaseParasite"/>
        </authorList>
    </citation>
    <scope>IDENTIFICATION</scope>
    <source>
        <strain evidence="2">KR3021</strain>
    </source>
</reference>
<dbReference type="WBParaSite" id="RSKR_0000123700.1">
    <property type="protein sequence ID" value="RSKR_0000123700.1"/>
    <property type="gene ID" value="RSKR_0000123700"/>
</dbReference>
<evidence type="ECO:0000313" key="2">
    <source>
        <dbReference type="WBParaSite" id="RSKR_0000123700.1"/>
    </source>
</evidence>
<evidence type="ECO:0000313" key="1">
    <source>
        <dbReference type="Proteomes" id="UP000095286"/>
    </source>
</evidence>
<organism evidence="1 2">
    <name type="scientific">Rhabditophanes sp. KR3021</name>
    <dbReference type="NCBI Taxonomy" id="114890"/>
    <lineage>
        <taxon>Eukaryota</taxon>
        <taxon>Metazoa</taxon>
        <taxon>Ecdysozoa</taxon>
        <taxon>Nematoda</taxon>
        <taxon>Chromadorea</taxon>
        <taxon>Rhabditida</taxon>
        <taxon>Tylenchina</taxon>
        <taxon>Panagrolaimomorpha</taxon>
        <taxon>Strongyloidoidea</taxon>
        <taxon>Alloionematidae</taxon>
        <taxon>Rhabditophanes</taxon>
    </lineage>
</organism>
<protein>
    <submittedName>
        <fullName evidence="2">Transcription initiation factor TFIID subunit</fullName>
    </submittedName>
</protein>